<keyword evidence="5 8" id="KW-0256">Endoplasmic reticulum</keyword>
<evidence type="ECO:0000256" key="6">
    <source>
        <dbReference type="ARBA" id="ARBA00022989"/>
    </source>
</evidence>
<dbReference type="EMBL" id="JAIXMP010000026">
    <property type="protein sequence ID" value="KAI9253514.1"/>
    <property type="molecule type" value="Genomic_DNA"/>
</dbReference>
<proteinExistence type="inferred from homology"/>
<evidence type="ECO:0000256" key="9">
    <source>
        <dbReference type="SAM" id="MobiDB-lite"/>
    </source>
</evidence>
<feature type="region of interest" description="Disordered" evidence="9">
    <location>
        <begin position="1"/>
        <end position="22"/>
    </location>
</feature>
<keyword evidence="7 8" id="KW-0472">Membrane</keyword>
<evidence type="ECO:0000256" key="7">
    <source>
        <dbReference type="ARBA" id="ARBA00023136"/>
    </source>
</evidence>
<comment type="caution">
    <text evidence="10">The sequence shown here is derived from an EMBL/GenBank/DDBJ whole genome shotgun (WGS) entry which is preliminary data.</text>
</comment>
<evidence type="ECO:0000313" key="10">
    <source>
        <dbReference type="EMBL" id="KAI9253514.1"/>
    </source>
</evidence>
<accession>A0AAD5K465</accession>
<comment type="function">
    <text evidence="8">Subunit of the oligosaccharyl transferase (OST) complex that catalyzes the initial transfer of a defined glycan (Glc(3)Man(9)GlcNAc(2) in eukaryotes) from the lipid carrier dolichol-pyrophosphate to an asparagine residue within an Asn-X-Ser/Thr consensus motif in nascent polypeptide chains, the first step in protein N-glycosylation. N-glycosylation occurs cotranslationally and the complex associates with the Sec61 complex at the channel-forming translocon complex that mediates protein translocation across the endoplasmic reticulum (ER). All subunits are required for a maximal enzyme activity.</text>
</comment>
<keyword evidence="11" id="KW-1185">Reference proteome</keyword>
<reference evidence="10" key="1">
    <citation type="journal article" date="2022" name="IScience">
        <title>Evolution of zygomycete secretomes and the origins of terrestrial fungal ecologies.</title>
        <authorList>
            <person name="Chang Y."/>
            <person name="Wang Y."/>
            <person name="Mondo S."/>
            <person name="Ahrendt S."/>
            <person name="Andreopoulos W."/>
            <person name="Barry K."/>
            <person name="Beard J."/>
            <person name="Benny G.L."/>
            <person name="Blankenship S."/>
            <person name="Bonito G."/>
            <person name="Cuomo C."/>
            <person name="Desiro A."/>
            <person name="Gervers K.A."/>
            <person name="Hundley H."/>
            <person name="Kuo A."/>
            <person name="LaButti K."/>
            <person name="Lang B.F."/>
            <person name="Lipzen A."/>
            <person name="O'Donnell K."/>
            <person name="Pangilinan J."/>
            <person name="Reynolds N."/>
            <person name="Sandor L."/>
            <person name="Smith M.E."/>
            <person name="Tsang A."/>
            <person name="Grigoriev I.V."/>
            <person name="Stajich J.E."/>
            <person name="Spatafora J.W."/>
        </authorList>
    </citation>
    <scope>NUCLEOTIDE SEQUENCE</scope>
    <source>
        <strain evidence="10">RSA 2281</strain>
    </source>
</reference>
<evidence type="ECO:0000256" key="4">
    <source>
        <dbReference type="ARBA" id="ARBA00022692"/>
    </source>
</evidence>
<dbReference type="PIRSF" id="PIRSF005588">
    <property type="entry name" value="DAD"/>
    <property type="match status" value="1"/>
</dbReference>
<feature type="transmembrane region" description="Helical" evidence="8">
    <location>
        <begin position="73"/>
        <end position="93"/>
    </location>
</feature>
<dbReference type="GO" id="GO:0008250">
    <property type="term" value="C:oligosaccharyltransferase complex"/>
    <property type="evidence" value="ECO:0007669"/>
    <property type="project" value="InterPro"/>
</dbReference>
<evidence type="ECO:0000256" key="1">
    <source>
        <dbReference type="ARBA" id="ARBA00004477"/>
    </source>
</evidence>
<feature type="transmembrane region" description="Helical" evidence="8">
    <location>
        <begin position="113"/>
        <end position="132"/>
    </location>
</feature>
<sequence>MGRVRQQQQSSGGGASTRNQNKTSVAAATQLFWTAYKKDTPKSLKLIDVYLLYILLSGIAQFIYMIVVGTFPYNAFLAGFISTVGSFVLAVNLRIQTNPKNADKFKTITPERAFADFVIASLLLHFFSVHYLG</sequence>
<dbReference type="Pfam" id="PF02109">
    <property type="entry name" value="DAD"/>
    <property type="match status" value="1"/>
</dbReference>
<gene>
    <name evidence="10" type="ORF">BDA99DRAFT_520009</name>
</gene>
<comment type="subunit">
    <text evidence="8">Component of the oligosaccharyltransferase (OST) complex.</text>
</comment>
<name>A0AAD5K465_9FUNG</name>
<reference evidence="10" key="2">
    <citation type="submission" date="2023-02" db="EMBL/GenBank/DDBJ databases">
        <authorList>
            <consortium name="DOE Joint Genome Institute"/>
            <person name="Mondo S.J."/>
            <person name="Chang Y."/>
            <person name="Wang Y."/>
            <person name="Ahrendt S."/>
            <person name="Andreopoulos W."/>
            <person name="Barry K."/>
            <person name="Beard J."/>
            <person name="Benny G.L."/>
            <person name="Blankenship S."/>
            <person name="Bonito G."/>
            <person name="Cuomo C."/>
            <person name="Desiro A."/>
            <person name="Gervers K.A."/>
            <person name="Hundley H."/>
            <person name="Kuo A."/>
            <person name="LaButti K."/>
            <person name="Lang B.F."/>
            <person name="Lipzen A."/>
            <person name="O'Donnell K."/>
            <person name="Pangilinan J."/>
            <person name="Reynolds N."/>
            <person name="Sandor L."/>
            <person name="Smith M.W."/>
            <person name="Tsang A."/>
            <person name="Grigoriev I.V."/>
            <person name="Stajich J.E."/>
            <person name="Spatafora J.W."/>
        </authorList>
    </citation>
    <scope>NUCLEOTIDE SEQUENCE</scope>
    <source>
        <strain evidence="10">RSA 2281</strain>
    </source>
</reference>
<evidence type="ECO:0000313" key="11">
    <source>
        <dbReference type="Proteomes" id="UP001209540"/>
    </source>
</evidence>
<evidence type="ECO:0000256" key="2">
    <source>
        <dbReference type="ARBA" id="ARBA00004922"/>
    </source>
</evidence>
<comment type="subcellular location">
    <subcellularLocation>
        <location evidence="1 8">Endoplasmic reticulum membrane</location>
        <topology evidence="1 8">Multi-pass membrane protein</topology>
    </subcellularLocation>
</comment>
<dbReference type="PANTHER" id="PTHR10705:SF0">
    <property type="entry name" value="DOLICHYL-DIPHOSPHOOLIGOSACCHARIDE--PROTEIN GLYCOSYLTRANSFERASE SUBUNIT DAD1"/>
    <property type="match status" value="1"/>
</dbReference>
<organism evidence="10 11">
    <name type="scientific">Phascolomyces articulosus</name>
    <dbReference type="NCBI Taxonomy" id="60185"/>
    <lineage>
        <taxon>Eukaryota</taxon>
        <taxon>Fungi</taxon>
        <taxon>Fungi incertae sedis</taxon>
        <taxon>Mucoromycota</taxon>
        <taxon>Mucoromycotina</taxon>
        <taxon>Mucoromycetes</taxon>
        <taxon>Mucorales</taxon>
        <taxon>Lichtheimiaceae</taxon>
        <taxon>Phascolomyces</taxon>
    </lineage>
</organism>
<comment type="similarity">
    <text evidence="3 8">Belongs to the DAD/OST2 family.</text>
</comment>
<dbReference type="Proteomes" id="UP001209540">
    <property type="component" value="Unassembled WGS sequence"/>
</dbReference>
<dbReference type="AlphaFoldDB" id="A0AAD5K465"/>
<dbReference type="PANTHER" id="PTHR10705">
    <property type="entry name" value="DOLICHYL-DIPHOSPHOOLIGOSACCHARIDE--PROTEIN GLYCOSYLTRANSFERASE SUBUNIT DAD1"/>
    <property type="match status" value="1"/>
</dbReference>
<feature type="compositionally biased region" description="Low complexity" evidence="9">
    <location>
        <begin position="1"/>
        <end position="10"/>
    </location>
</feature>
<keyword evidence="4 8" id="KW-0812">Transmembrane</keyword>
<feature type="transmembrane region" description="Helical" evidence="8">
    <location>
        <begin position="47"/>
        <end position="67"/>
    </location>
</feature>
<evidence type="ECO:0000256" key="8">
    <source>
        <dbReference type="RuleBase" id="RU361136"/>
    </source>
</evidence>
<evidence type="ECO:0000256" key="3">
    <source>
        <dbReference type="ARBA" id="ARBA00009386"/>
    </source>
</evidence>
<evidence type="ECO:0000256" key="5">
    <source>
        <dbReference type="ARBA" id="ARBA00022824"/>
    </source>
</evidence>
<dbReference type="InterPro" id="IPR003038">
    <property type="entry name" value="DAD/Ost2"/>
</dbReference>
<keyword evidence="6 8" id="KW-1133">Transmembrane helix</keyword>
<comment type="pathway">
    <text evidence="2 8">Protein modification; protein glycosylation.</text>
</comment>
<dbReference type="GO" id="GO:0006487">
    <property type="term" value="P:protein N-linked glycosylation"/>
    <property type="evidence" value="ECO:0007669"/>
    <property type="project" value="TreeGrafter"/>
</dbReference>
<protein>
    <recommendedName>
        <fullName evidence="8">Dolichyl-diphosphooligosaccharide--protein glycosyltransferase subunit OST2</fullName>
        <shortName evidence="8">Oligosaccharyl transferase subunit OST2</shortName>
    </recommendedName>
</protein>